<dbReference type="AlphaFoldDB" id="A0AA91PZA3"/>
<protein>
    <submittedName>
        <fullName evidence="2">Uncharacterized protein</fullName>
    </submittedName>
</protein>
<sequence length="329" mass="36746">MSEKISECPTTPSSGHASQSSSYGCITPRSAKHSRAVSFEMGPSTPVGPQCESPKSYKRHQKQLLDHFPSESRAQTLFLPTPSTVGSGRKSKFHPGLCEPSTRSKSLTASLHALADEHTESRPRKLDLQVEDTSLRECDSQTDETLNAEARETPEIEHALSPHDSTINYFSSDPLTPPTVANIPEPKTPSKFQRCSIDGFSDSEDDIQIVKVCDLDRIARKRLKNPFVGEAPDHEYRSPKKQELDLSTHMELLNHRTGERRVEKLSAEQQRFKPRKLDFTSDVKNPVKENYNIANKYIGNSIGKSFIMGEPQSKSSLSFNIFDDDADEA</sequence>
<comment type="caution">
    <text evidence="2">The sequence shown here is derived from an EMBL/GenBank/DDBJ whole genome shotgun (WGS) entry which is preliminary data.</text>
</comment>
<feature type="region of interest" description="Disordered" evidence="1">
    <location>
        <begin position="1"/>
        <end position="105"/>
    </location>
</feature>
<name>A0AA91PZA3_CLALS</name>
<proteinExistence type="predicted"/>
<dbReference type="PROSITE" id="PS51257">
    <property type="entry name" value="PROKAR_LIPOPROTEIN"/>
    <property type="match status" value="1"/>
</dbReference>
<evidence type="ECO:0000313" key="2">
    <source>
        <dbReference type="EMBL" id="OVF08141.1"/>
    </source>
</evidence>
<dbReference type="Proteomes" id="UP000195602">
    <property type="component" value="Unassembled WGS sequence"/>
</dbReference>
<organism evidence="2 3">
    <name type="scientific">Clavispora lusitaniae</name>
    <name type="common">Candida lusitaniae</name>
    <dbReference type="NCBI Taxonomy" id="36911"/>
    <lineage>
        <taxon>Eukaryota</taxon>
        <taxon>Fungi</taxon>
        <taxon>Dikarya</taxon>
        <taxon>Ascomycota</taxon>
        <taxon>Saccharomycotina</taxon>
        <taxon>Pichiomycetes</taxon>
        <taxon>Metschnikowiaceae</taxon>
        <taxon>Clavispora</taxon>
    </lineage>
</organism>
<dbReference type="EMBL" id="LYUB02000009">
    <property type="protein sequence ID" value="OVF08141.1"/>
    <property type="molecule type" value="Genomic_DNA"/>
</dbReference>
<reference evidence="2 3" key="1">
    <citation type="submission" date="2017-04" db="EMBL/GenBank/DDBJ databases">
        <title>Draft genome of the yeast Clavispora lusitaniae type strain CBS 6936.</title>
        <authorList>
            <person name="Durrens P."/>
            <person name="Klopp C."/>
            <person name="Biteau N."/>
            <person name="Fitton-Ouhabi V."/>
            <person name="Dementhon K."/>
            <person name="Accoceberry I."/>
            <person name="Sherman D.J."/>
            <person name="Noel T."/>
        </authorList>
    </citation>
    <scope>NUCLEOTIDE SEQUENCE [LARGE SCALE GENOMIC DNA]</scope>
    <source>
        <strain evidence="2 3">CBS 6936</strain>
    </source>
</reference>
<dbReference type="KEGG" id="clus:A9F13_09g00638"/>
<evidence type="ECO:0000256" key="1">
    <source>
        <dbReference type="SAM" id="MobiDB-lite"/>
    </source>
</evidence>
<evidence type="ECO:0000313" key="3">
    <source>
        <dbReference type="Proteomes" id="UP000195602"/>
    </source>
</evidence>
<feature type="compositionally biased region" description="Low complexity" evidence="1">
    <location>
        <begin position="13"/>
        <end position="22"/>
    </location>
</feature>
<gene>
    <name evidence="2" type="ORF">A9F13_09g00638</name>
</gene>
<accession>A0AA91PZA3</accession>